<comment type="caution">
    <text evidence="2">The sequence shown here is derived from an EMBL/GenBank/DDBJ whole genome shotgun (WGS) entry which is preliminary data.</text>
</comment>
<dbReference type="SUPFAM" id="SSF55729">
    <property type="entry name" value="Acyl-CoA N-acyltransferases (Nat)"/>
    <property type="match status" value="1"/>
</dbReference>
<dbReference type="EMBL" id="PGOZ01000016">
    <property type="protein sequence ID" value="PJI31860.1"/>
    <property type="molecule type" value="Genomic_DNA"/>
</dbReference>
<gene>
    <name evidence="2" type="ORF">CU320_11915</name>
</gene>
<organism evidence="2 3">
    <name type="scientific">Acinetobacter pseudolwoffii</name>
    <dbReference type="NCBI Taxonomy" id="2053287"/>
    <lineage>
        <taxon>Bacteria</taxon>
        <taxon>Pseudomonadati</taxon>
        <taxon>Pseudomonadota</taxon>
        <taxon>Gammaproteobacteria</taxon>
        <taxon>Moraxellales</taxon>
        <taxon>Moraxellaceae</taxon>
        <taxon>Acinetobacter</taxon>
    </lineage>
</organism>
<proteinExistence type="predicted"/>
<accession>A0A2H9UJN2</accession>
<dbReference type="Pfam" id="PF13673">
    <property type="entry name" value="Acetyltransf_10"/>
    <property type="match status" value="1"/>
</dbReference>
<evidence type="ECO:0000259" key="1">
    <source>
        <dbReference type="PROSITE" id="PS51186"/>
    </source>
</evidence>
<dbReference type="AlphaFoldDB" id="A0A2H9UJN2"/>
<keyword evidence="2" id="KW-0808">Transferase</keyword>
<sequence>MLKDSELKIVSGGWEDLAKHAKTIREAVFIQEQNIAAEEEWDEQDAISIHFVVYEKGHVIATARLLANNSVGRVAVLKSHRGLKIGQQLMQAIIDYAKADHRKDLKLSSQVHAIGFYQALGFKVQGEDYLDCGIPHIDMYLKL</sequence>
<dbReference type="InterPro" id="IPR016181">
    <property type="entry name" value="Acyl_CoA_acyltransferase"/>
</dbReference>
<dbReference type="Proteomes" id="UP000242351">
    <property type="component" value="Unassembled WGS sequence"/>
</dbReference>
<dbReference type="PANTHER" id="PTHR13355:SF11">
    <property type="entry name" value="GLUCOSAMINE 6-PHOSPHATE N-ACETYLTRANSFERASE"/>
    <property type="match status" value="1"/>
</dbReference>
<reference evidence="2 3" key="2">
    <citation type="submission" date="2017-12" db="EMBL/GenBank/DDBJ databases">
        <title>Revising the taxonomy of the Acinetobacter lwoffii group: the description of Acinetobacter pseudolwoffii sp. nov. and emended description of Acinetobacter lwoffii.</title>
        <authorList>
            <person name="Nemec A."/>
        </authorList>
    </citation>
    <scope>NUCLEOTIDE SEQUENCE [LARGE SCALE GENOMIC DNA]</scope>
    <source>
        <strain evidence="2 3">ANC 5347</strain>
    </source>
</reference>
<dbReference type="InterPro" id="IPR039143">
    <property type="entry name" value="GNPNAT1-like"/>
</dbReference>
<dbReference type="CDD" id="cd04301">
    <property type="entry name" value="NAT_SF"/>
    <property type="match status" value="1"/>
</dbReference>
<name>A0A2H9UJN2_9GAMM</name>
<evidence type="ECO:0000313" key="3">
    <source>
        <dbReference type="Proteomes" id="UP000242351"/>
    </source>
</evidence>
<dbReference type="RefSeq" id="WP_100354772.1">
    <property type="nucleotide sequence ID" value="NZ_CP183899.1"/>
</dbReference>
<reference evidence="2 3" key="1">
    <citation type="submission" date="2017-11" db="EMBL/GenBank/DDBJ databases">
        <authorList>
            <person name="Han C.G."/>
        </authorList>
    </citation>
    <scope>NUCLEOTIDE SEQUENCE [LARGE SCALE GENOMIC DNA]</scope>
    <source>
        <strain evidence="2 3">ANC 5347</strain>
    </source>
</reference>
<dbReference type="PROSITE" id="PS51186">
    <property type="entry name" value="GNAT"/>
    <property type="match status" value="1"/>
</dbReference>
<dbReference type="GO" id="GO:0004343">
    <property type="term" value="F:glucosamine 6-phosphate N-acetyltransferase activity"/>
    <property type="evidence" value="ECO:0007669"/>
    <property type="project" value="TreeGrafter"/>
</dbReference>
<dbReference type="Gene3D" id="3.40.630.30">
    <property type="match status" value="1"/>
</dbReference>
<evidence type="ECO:0000313" key="2">
    <source>
        <dbReference type="EMBL" id="PJI31860.1"/>
    </source>
</evidence>
<protein>
    <submittedName>
        <fullName evidence="2">GNAT family N-acetyltransferase</fullName>
    </submittedName>
</protein>
<dbReference type="PANTHER" id="PTHR13355">
    <property type="entry name" value="GLUCOSAMINE 6-PHOSPHATE N-ACETYLTRANSFERASE"/>
    <property type="match status" value="1"/>
</dbReference>
<dbReference type="InterPro" id="IPR000182">
    <property type="entry name" value="GNAT_dom"/>
</dbReference>
<feature type="domain" description="N-acetyltransferase" evidence="1">
    <location>
        <begin position="7"/>
        <end position="143"/>
    </location>
</feature>